<sequence length="113" mass="12493">DDWQEEHKRLAELDETDELGLGEPGIRADSGLGDDQDVANRPAKQHSLSSSLPLPNFSTFPPHLPPPGLSSLPLPSSRLSFYQQQHVVPRGSGHMSQRHRWAGYMCGGKELIK</sequence>
<gene>
    <name evidence="2" type="ORF">GSTENG00009206001</name>
</gene>
<organism evidence="2">
    <name type="scientific">Tetraodon nigroviridis</name>
    <name type="common">Spotted green pufferfish</name>
    <name type="synonym">Chelonodon nigroviridis</name>
    <dbReference type="NCBI Taxonomy" id="99883"/>
    <lineage>
        <taxon>Eukaryota</taxon>
        <taxon>Metazoa</taxon>
        <taxon>Chordata</taxon>
        <taxon>Craniata</taxon>
        <taxon>Vertebrata</taxon>
        <taxon>Euteleostomi</taxon>
        <taxon>Actinopterygii</taxon>
        <taxon>Neopterygii</taxon>
        <taxon>Teleostei</taxon>
        <taxon>Neoteleostei</taxon>
        <taxon>Acanthomorphata</taxon>
        <taxon>Eupercaria</taxon>
        <taxon>Tetraodontiformes</taxon>
        <taxon>Tetradontoidea</taxon>
        <taxon>Tetraodontidae</taxon>
        <taxon>Tetraodon</taxon>
    </lineage>
</organism>
<accession>Q4T0P9</accession>
<feature type="compositionally biased region" description="Basic and acidic residues" evidence="1">
    <location>
        <begin position="1"/>
        <end position="12"/>
    </location>
</feature>
<reference evidence="2" key="2">
    <citation type="submission" date="2004-02" db="EMBL/GenBank/DDBJ databases">
        <authorList>
            <consortium name="Genoscope"/>
            <consortium name="Whitehead Institute Centre for Genome Research"/>
        </authorList>
    </citation>
    <scope>NUCLEOTIDE SEQUENCE</scope>
</reference>
<proteinExistence type="predicted"/>
<evidence type="ECO:0000313" key="2">
    <source>
        <dbReference type="EMBL" id="CAF93533.1"/>
    </source>
</evidence>
<dbReference type="KEGG" id="tng:GSTEN00009206G001"/>
<name>Q4T0P9_TETNG</name>
<feature type="region of interest" description="Disordered" evidence="1">
    <location>
        <begin position="1"/>
        <end position="76"/>
    </location>
</feature>
<feature type="non-terminal residue" evidence="2">
    <location>
        <position position="1"/>
    </location>
</feature>
<feature type="compositionally biased region" description="Low complexity" evidence="1">
    <location>
        <begin position="47"/>
        <end position="61"/>
    </location>
</feature>
<protein>
    <submittedName>
        <fullName evidence="2">Chromosome undetermined SCAF10899, whole genome shotgun sequence</fullName>
    </submittedName>
</protein>
<dbReference type="EMBL" id="CAAE01010899">
    <property type="protein sequence ID" value="CAF93533.1"/>
    <property type="molecule type" value="Genomic_DNA"/>
</dbReference>
<evidence type="ECO:0000256" key="1">
    <source>
        <dbReference type="SAM" id="MobiDB-lite"/>
    </source>
</evidence>
<reference evidence="2" key="1">
    <citation type="journal article" date="2004" name="Nature">
        <title>Genome duplication in the teleost fish Tetraodon nigroviridis reveals the early vertebrate proto-karyotype.</title>
        <authorList>
            <person name="Jaillon O."/>
            <person name="Aury J.-M."/>
            <person name="Brunet F."/>
            <person name="Petit J.-L."/>
            <person name="Stange-Thomann N."/>
            <person name="Mauceli E."/>
            <person name="Bouneau L."/>
            <person name="Fischer C."/>
            <person name="Ozouf-Costaz C."/>
            <person name="Bernot A."/>
            <person name="Nicaud S."/>
            <person name="Jaffe D."/>
            <person name="Fisher S."/>
            <person name="Lutfalla G."/>
            <person name="Dossat C."/>
            <person name="Segurens B."/>
            <person name="Dasilva C."/>
            <person name="Salanoubat M."/>
            <person name="Levy M."/>
            <person name="Boudet N."/>
            <person name="Castellano S."/>
            <person name="Anthouard V."/>
            <person name="Jubin C."/>
            <person name="Castelli V."/>
            <person name="Katinka M."/>
            <person name="Vacherie B."/>
            <person name="Biemont C."/>
            <person name="Skalli Z."/>
            <person name="Cattolico L."/>
            <person name="Poulain J."/>
            <person name="De Berardinis V."/>
            <person name="Cruaud C."/>
            <person name="Duprat S."/>
            <person name="Brottier P."/>
            <person name="Coutanceau J.-P."/>
            <person name="Gouzy J."/>
            <person name="Parra G."/>
            <person name="Lardier G."/>
            <person name="Chapple C."/>
            <person name="McKernan K.J."/>
            <person name="McEwan P."/>
            <person name="Bosak S."/>
            <person name="Kellis M."/>
            <person name="Volff J.-N."/>
            <person name="Guigo R."/>
            <person name="Zody M.C."/>
            <person name="Mesirov J."/>
            <person name="Lindblad-Toh K."/>
            <person name="Birren B."/>
            <person name="Nusbaum C."/>
            <person name="Kahn D."/>
            <person name="Robinson-Rechavi M."/>
            <person name="Laudet V."/>
            <person name="Schachter V."/>
            <person name="Quetier F."/>
            <person name="Saurin W."/>
            <person name="Scarpelli C."/>
            <person name="Wincker P."/>
            <person name="Lander E.S."/>
            <person name="Weissenbach J."/>
            <person name="Roest Crollius H."/>
        </authorList>
    </citation>
    <scope>NUCLEOTIDE SEQUENCE [LARGE SCALE GENOMIC DNA]</scope>
</reference>
<dbReference type="AlphaFoldDB" id="Q4T0P9"/>